<feature type="transmembrane region" description="Helical" evidence="6">
    <location>
        <begin position="272"/>
        <end position="299"/>
    </location>
</feature>
<sequence length="335" mass="36140">MTLASILLTITVLVLAWAPLHGHEIAYKSGSLALATLVQFLVAGPFYPKALKALVFSRVIEMDLLIVLSPSAAYVFSVVSFAFLVTGEPLSTGNFFQTSTLLVTLIMSVAMWRPWLVRKPFNTAILVDFHGDHGREIDTRLLQLGDIFKVMPESRIPTDGTTLAGTSEMDESMVTGESRPVVKSPGSPQRIISTVRPCTRIPGDNTIDTTAAMVDGAKLSKPTMQRLTDRVASYFVPVISLLMIITFAIWIAVGIRVRGVSAREAIIEAVTYAITVLIVCCPCAISLAVPMVVVIATGVGAEHGVVFKSAESIEVAYQAKYVILDKTGTLTRLAL</sequence>
<feature type="signal peptide" evidence="7">
    <location>
        <begin position="1"/>
        <end position="22"/>
    </location>
</feature>
<dbReference type="SUPFAM" id="SSF81665">
    <property type="entry name" value="Calcium ATPase, transmembrane domain M"/>
    <property type="match status" value="1"/>
</dbReference>
<protein>
    <recommendedName>
        <fullName evidence="8">P-type ATPase A domain-containing protein</fullName>
    </recommendedName>
</protein>
<evidence type="ECO:0000256" key="6">
    <source>
        <dbReference type="SAM" id="Phobius"/>
    </source>
</evidence>
<proteinExistence type="predicted"/>
<evidence type="ECO:0000313" key="10">
    <source>
        <dbReference type="Proteomes" id="UP001323617"/>
    </source>
</evidence>
<dbReference type="InterPro" id="IPR008250">
    <property type="entry name" value="ATPase_P-typ_transduc_dom_A_sf"/>
</dbReference>
<evidence type="ECO:0000256" key="7">
    <source>
        <dbReference type="SAM" id="SignalP"/>
    </source>
</evidence>
<dbReference type="Gene3D" id="2.70.150.10">
    <property type="entry name" value="Calcium-transporting ATPase, cytoplasmic transduction domain A"/>
    <property type="match status" value="1"/>
</dbReference>
<dbReference type="RefSeq" id="XP_062795793.1">
    <property type="nucleotide sequence ID" value="XM_062941149.1"/>
</dbReference>
<dbReference type="PANTHER" id="PTHR46594:SF4">
    <property type="entry name" value="P-TYPE CATION-TRANSPORTING ATPASE"/>
    <property type="match status" value="1"/>
</dbReference>
<dbReference type="InterPro" id="IPR059000">
    <property type="entry name" value="ATPase_P-type_domA"/>
</dbReference>
<organism evidence="9 10">
    <name type="scientific">Podospora pseudoanserina</name>
    <dbReference type="NCBI Taxonomy" id="2609844"/>
    <lineage>
        <taxon>Eukaryota</taxon>
        <taxon>Fungi</taxon>
        <taxon>Dikarya</taxon>
        <taxon>Ascomycota</taxon>
        <taxon>Pezizomycotina</taxon>
        <taxon>Sordariomycetes</taxon>
        <taxon>Sordariomycetidae</taxon>
        <taxon>Sordariales</taxon>
        <taxon>Podosporaceae</taxon>
        <taxon>Podospora</taxon>
    </lineage>
</organism>
<feature type="transmembrane region" description="Helical" evidence="6">
    <location>
        <begin position="62"/>
        <end position="83"/>
    </location>
</feature>
<dbReference type="GeneID" id="87961955"/>
<feature type="transmembrane region" description="Helical" evidence="6">
    <location>
        <begin position="32"/>
        <end position="50"/>
    </location>
</feature>
<comment type="caution">
    <text evidence="9">The sequence shown here is derived from an EMBL/GenBank/DDBJ whole genome shotgun (WGS) entry which is preliminary data.</text>
</comment>
<feature type="transmembrane region" description="Helical" evidence="6">
    <location>
        <begin position="231"/>
        <end position="252"/>
    </location>
</feature>
<evidence type="ECO:0000256" key="2">
    <source>
        <dbReference type="ARBA" id="ARBA00022692"/>
    </source>
</evidence>
<feature type="chain" id="PRO_5046852382" description="P-type ATPase A domain-containing protein" evidence="7">
    <location>
        <begin position="23"/>
        <end position="335"/>
    </location>
</feature>
<keyword evidence="7" id="KW-0732">Signal</keyword>
<dbReference type="SUPFAM" id="SSF81653">
    <property type="entry name" value="Calcium ATPase, transduction domain A"/>
    <property type="match status" value="1"/>
</dbReference>
<keyword evidence="2 6" id="KW-0812">Transmembrane</keyword>
<feature type="domain" description="P-type ATPase A" evidence="8">
    <location>
        <begin position="130"/>
        <end position="186"/>
    </location>
</feature>
<keyword evidence="4 6" id="KW-1133">Transmembrane helix</keyword>
<dbReference type="EMBL" id="JAFFHC010000008">
    <property type="protein sequence ID" value="KAK4667778.1"/>
    <property type="molecule type" value="Genomic_DNA"/>
</dbReference>
<dbReference type="Proteomes" id="UP001323617">
    <property type="component" value="Unassembled WGS sequence"/>
</dbReference>
<accession>A0ABR0HIZ6</accession>
<dbReference type="PRINTS" id="PR00119">
    <property type="entry name" value="CATATPASE"/>
</dbReference>
<evidence type="ECO:0000256" key="5">
    <source>
        <dbReference type="ARBA" id="ARBA00023136"/>
    </source>
</evidence>
<reference evidence="9 10" key="1">
    <citation type="journal article" date="2023" name="bioRxiv">
        <title>High-quality genome assemblies of four members of thePodospora anserinaspecies complex.</title>
        <authorList>
            <person name="Ament-Velasquez S.L."/>
            <person name="Vogan A.A."/>
            <person name="Wallerman O."/>
            <person name="Hartmann F."/>
            <person name="Gautier V."/>
            <person name="Silar P."/>
            <person name="Giraud T."/>
            <person name="Johannesson H."/>
        </authorList>
    </citation>
    <scope>NUCLEOTIDE SEQUENCE [LARGE SCALE GENOMIC DNA]</scope>
    <source>
        <strain evidence="9 10">CBS 124.78</strain>
    </source>
</reference>
<gene>
    <name evidence="9" type="ORF">QC764_0109650</name>
</gene>
<feature type="transmembrane region" description="Helical" evidence="6">
    <location>
        <begin position="95"/>
        <end position="112"/>
    </location>
</feature>
<evidence type="ECO:0000256" key="3">
    <source>
        <dbReference type="ARBA" id="ARBA00022723"/>
    </source>
</evidence>
<evidence type="ECO:0000313" key="9">
    <source>
        <dbReference type="EMBL" id="KAK4667778.1"/>
    </source>
</evidence>
<dbReference type="PANTHER" id="PTHR46594">
    <property type="entry name" value="P-TYPE CATION-TRANSPORTING ATPASE"/>
    <property type="match status" value="1"/>
</dbReference>
<dbReference type="InterPro" id="IPR001757">
    <property type="entry name" value="P_typ_ATPase"/>
</dbReference>
<dbReference type="Pfam" id="PF00122">
    <property type="entry name" value="E1-E2_ATPase"/>
    <property type="match status" value="1"/>
</dbReference>
<dbReference type="PROSITE" id="PS00154">
    <property type="entry name" value="ATPASE_E1_E2"/>
    <property type="match status" value="1"/>
</dbReference>
<comment type="subcellular location">
    <subcellularLocation>
        <location evidence="1">Membrane</location>
    </subcellularLocation>
</comment>
<keyword evidence="3" id="KW-0479">Metal-binding</keyword>
<dbReference type="NCBIfam" id="TIGR01494">
    <property type="entry name" value="ATPase_P-type"/>
    <property type="match status" value="1"/>
</dbReference>
<dbReference type="InterPro" id="IPR023298">
    <property type="entry name" value="ATPase_P-typ_TM_dom_sf"/>
</dbReference>
<evidence type="ECO:0000256" key="1">
    <source>
        <dbReference type="ARBA" id="ARBA00004370"/>
    </source>
</evidence>
<keyword evidence="5 6" id="KW-0472">Membrane</keyword>
<evidence type="ECO:0000256" key="4">
    <source>
        <dbReference type="ARBA" id="ARBA00022989"/>
    </source>
</evidence>
<name>A0ABR0HIZ6_9PEZI</name>
<evidence type="ECO:0000259" key="8">
    <source>
        <dbReference type="Pfam" id="PF00122"/>
    </source>
</evidence>
<dbReference type="InterPro" id="IPR018303">
    <property type="entry name" value="ATPase_P-typ_P_site"/>
</dbReference>
<keyword evidence="10" id="KW-1185">Reference proteome</keyword>